<gene>
    <name evidence="8" type="ORF">SARC_00649</name>
</gene>
<protein>
    <recommendedName>
        <fullName evidence="2 5">peptidylprolyl isomerase</fullName>
        <ecNumber evidence="2 5">5.2.1.8</ecNumber>
    </recommendedName>
</protein>
<dbReference type="STRING" id="667725.A0A0L0GG03"/>
<dbReference type="RefSeq" id="XP_014161115.1">
    <property type="nucleotide sequence ID" value="XM_014305640.1"/>
</dbReference>
<dbReference type="eggNOG" id="KOG0552">
    <property type="taxonomic scope" value="Eukaryota"/>
</dbReference>
<feature type="region of interest" description="Disordered" evidence="6">
    <location>
        <begin position="123"/>
        <end position="142"/>
    </location>
</feature>
<feature type="compositionally biased region" description="Acidic residues" evidence="6">
    <location>
        <begin position="125"/>
        <end position="142"/>
    </location>
</feature>
<dbReference type="InterPro" id="IPR023566">
    <property type="entry name" value="PPIase_Fpr3/Fpr4-like"/>
</dbReference>
<dbReference type="InterPro" id="IPR046357">
    <property type="entry name" value="PPIase_dom_sf"/>
</dbReference>
<dbReference type="InterPro" id="IPR041232">
    <property type="entry name" value="NPL"/>
</dbReference>
<comment type="catalytic activity">
    <reaction evidence="1 5">
        <text>[protein]-peptidylproline (omega=180) = [protein]-peptidylproline (omega=0)</text>
        <dbReference type="Rhea" id="RHEA:16237"/>
        <dbReference type="Rhea" id="RHEA-COMP:10747"/>
        <dbReference type="Rhea" id="RHEA-COMP:10748"/>
        <dbReference type="ChEBI" id="CHEBI:83833"/>
        <dbReference type="ChEBI" id="CHEBI:83834"/>
        <dbReference type="EC" id="5.2.1.8"/>
    </reaction>
</comment>
<evidence type="ECO:0000256" key="3">
    <source>
        <dbReference type="ARBA" id="ARBA00023110"/>
    </source>
</evidence>
<evidence type="ECO:0000256" key="5">
    <source>
        <dbReference type="PROSITE-ProRule" id="PRU00277"/>
    </source>
</evidence>
<dbReference type="AlphaFoldDB" id="A0A0L0GG03"/>
<dbReference type="EC" id="5.2.1.8" evidence="2 5"/>
<feature type="region of interest" description="Disordered" evidence="6">
    <location>
        <begin position="184"/>
        <end position="216"/>
    </location>
</feature>
<dbReference type="OrthoDB" id="1902587at2759"/>
<dbReference type="Pfam" id="PF00254">
    <property type="entry name" value="FKBP_C"/>
    <property type="match status" value="1"/>
</dbReference>
<evidence type="ECO:0000256" key="4">
    <source>
        <dbReference type="ARBA" id="ARBA00023235"/>
    </source>
</evidence>
<evidence type="ECO:0000256" key="2">
    <source>
        <dbReference type="ARBA" id="ARBA00013194"/>
    </source>
</evidence>
<accession>A0A0L0GG03</accession>
<dbReference type="GeneID" id="25901153"/>
<proteinExistence type="predicted"/>
<sequence length="323" mass="34919">MSGAFWCLVCEPGNKYSQTVEEGFNICSAALGADAEAGSTTLYARVEDDEVALCTLNKDKWPQYPLTIPFATGTELCFFVKGKNRIYLTGFTDGEEENDDEEIDPSMYDPRMIQAMKEQGLIPNSEDEDDSGSDGGSDDSELMAELLGGSSESDDATKVVEIPAEKKLPTKRVAEEQTAKAVAKKVKKEKEAPKALKEAVKPKEQPSKKPKQTKLASGTIVEDVKVGTGAMAKKGKNVGMRYVGRLASNNKVFDQNTGGKPFRFRLGAGEVIKGWDQGLEGMQVGGKRILRIPPSSGYGARGAPPTIPGNSTLLFECELVYVK</sequence>
<dbReference type="Pfam" id="PF17800">
    <property type="entry name" value="NPL"/>
    <property type="match status" value="1"/>
</dbReference>
<dbReference type="FunFam" id="3.10.50.40:FF:000006">
    <property type="entry name" value="Peptidyl-prolyl cis-trans isomerase"/>
    <property type="match status" value="1"/>
</dbReference>
<dbReference type="Proteomes" id="UP000054560">
    <property type="component" value="Unassembled WGS sequence"/>
</dbReference>
<dbReference type="GO" id="GO:0003755">
    <property type="term" value="F:peptidyl-prolyl cis-trans isomerase activity"/>
    <property type="evidence" value="ECO:0007669"/>
    <property type="project" value="UniProtKB-KW"/>
</dbReference>
<dbReference type="Gene3D" id="3.10.50.40">
    <property type="match status" value="1"/>
</dbReference>
<dbReference type="SUPFAM" id="SSF54534">
    <property type="entry name" value="FKBP-like"/>
    <property type="match status" value="1"/>
</dbReference>
<evidence type="ECO:0000313" key="8">
    <source>
        <dbReference type="EMBL" id="KNC87213.1"/>
    </source>
</evidence>
<feature type="compositionally biased region" description="Basic and acidic residues" evidence="6">
    <location>
        <begin position="188"/>
        <end position="207"/>
    </location>
</feature>
<reference evidence="8 9" key="1">
    <citation type="submission" date="2011-02" db="EMBL/GenBank/DDBJ databases">
        <title>The Genome Sequence of Sphaeroforma arctica JP610.</title>
        <authorList>
            <consortium name="The Broad Institute Genome Sequencing Platform"/>
            <person name="Russ C."/>
            <person name="Cuomo C."/>
            <person name="Young S.K."/>
            <person name="Zeng Q."/>
            <person name="Gargeya S."/>
            <person name="Alvarado L."/>
            <person name="Berlin A."/>
            <person name="Chapman S.B."/>
            <person name="Chen Z."/>
            <person name="Freedman E."/>
            <person name="Gellesch M."/>
            <person name="Goldberg J."/>
            <person name="Griggs A."/>
            <person name="Gujja S."/>
            <person name="Heilman E."/>
            <person name="Heiman D."/>
            <person name="Howarth C."/>
            <person name="Mehta T."/>
            <person name="Neiman D."/>
            <person name="Pearson M."/>
            <person name="Roberts A."/>
            <person name="Saif S."/>
            <person name="Shea T."/>
            <person name="Shenoy N."/>
            <person name="Sisk P."/>
            <person name="Stolte C."/>
            <person name="Sykes S."/>
            <person name="White J."/>
            <person name="Yandava C."/>
            <person name="Burger G."/>
            <person name="Gray M.W."/>
            <person name="Holland P.W.H."/>
            <person name="King N."/>
            <person name="Lang F.B.F."/>
            <person name="Roger A.J."/>
            <person name="Ruiz-Trillo I."/>
            <person name="Haas B."/>
            <person name="Nusbaum C."/>
            <person name="Birren B."/>
        </authorList>
    </citation>
    <scope>NUCLEOTIDE SEQUENCE [LARGE SCALE GENOMIC DNA]</scope>
    <source>
        <strain evidence="8 9">JP610</strain>
    </source>
</reference>
<evidence type="ECO:0000313" key="9">
    <source>
        <dbReference type="Proteomes" id="UP000054560"/>
    </source>
</evidence>
<dbReference type="PIRSF" id="PIRSF001473">
    <property type="entry name" value="FK506-bp_FPR3"/>
    <property type="match status" value="1"/>
</dbReference>
<keyword evidence="9" id="KW-1185">Reference proteome</keyword>
<evidence type="ECO:0000256" key="1">
    <source>
        <dbReference type="ARBA" id="ARBA00000971"/>
    </source>
</evidence>
<organism evidence="8 9">
    <name type="scientific">Sphaeroforma arctica JP610</name>
    <dbReference type="NCBI Taxonomy" id="667725"/>
    <lineage>
        <taxon>Eukaryota</taxon>
        <taxon>Ichthyosporea</taxon>
        <taxon>Ichthyophonida</taxon>
        <taxon>Sphaeroforma</taxon>
    </lineage>
</organism>
<keyword evidence="4 5" id="KW-0413">Isomerase</keyword>
<evidence type="ECO:0000256" key="6">
    <source>
        <dbReference type="SAM" id="MobiDB-lite"/>
    </source>
</evidence>
<keyword evidence="3 5" id="KW-0697">Rotamase</keyword>
<feature type="domain" description="PPIase FKBP-type" evidence="7">
    <location>
        <begin position="235"/>
        <end position="323"/>
    </location>
</feature>
<dbReference type="InterPro" id="IPR001179">
    <property type="entry name" value="PPIase_FKBP_dom"/>
</dbReference>
<name>A0A0L0GG03_9EUKA</name>
<dbReference type="EMBL" id="KQ241618">
    <property type="protein sequence ID" value="KNC87213.1"/>
    <property type="molecule type" value="Genomic_DNA"/>
</dbReference>
<dbReference type="PANTHER" id="PTHR43811">
    <property type="entry name" value="FKBP-TYPE PEPTIDYL-PROLYL CIS-TRANS ISOMERASE FKPA"/>
    <property type="match status" value="1"/>
</dbReference>
<dbReference type="PROSITE" id="PS50059">
    <property type="entry name" value="FKBP_PPIASE"/>
    <property type="match status" value="1"/>
</dbReference>
<dbReference type="GO" id="GO:0005634">
    <property type="term" value="C:nucleus"/>
    <property type="evidence" value="ECO:0007669"/>
    <property type="project" value="UniProtKB-ARBA"/>
</dbReference>
<dbReference type="PANTHER" id="PTHR43811:SF19">
    <property type="entry name" value="39 KDA FK506-BINDING NUCLEAR PROTEIN"/>
    <property type="match status" value="1"/>
</dbReference>
<evidence type="ECO:0000259" key="7">
    <source>
        <dbReference type="PROSITE" id="PS50059"/>
    </source>
</evidence>
<dbReference type="Gene3D" id="2.60.120.340">
    <property type="entry name" value="Nucleoplasmin core domain"/>
    <property type="match status" value="1"/>
</dbReference>